<feature type="DNA-binding region" description="H-T-H motif" evidence="4">
    <location>
        <begin position="49"/>
        <end position="68"/>
    </location>
</feature>
<evidence type="ECO:0000256" key="5">
    <source>
        <dbReference type="SAM" id="MobiDB-lite"/>
    </source>
</evidence>
<name>A0ABN1QZ15_9ACTN</name>
<evidence type="ECO:0000313" key="8">
    <source>
        <dbReference type="Proteomes" id="UP001501578"/>
    </source>
</evidence>
<dbReference type="InterPro" id="IPR001647">
    <property type="entry name" value="HTH_TetR"/>
</dbReference>
<evidence type="ECO:0000256" key="3">
    <source>
        <dbReference type="ARBA" id="ARBA00023163"/>
    </source>
</evidence>
<dbReference type="EMBL" id="BAAAHQ010000044">
    <property type="protein sequence ID" value="GAA0949466.1"/>
    <property type="molecule type" value="Genomic_DNA"/>
</dbReference>
<organism evidence="7 8">
    <name type="scientific">Nonomuraea longicatena</name>
    <dbReference type="NCBI Taxonomy" id="83682"/>
    <lineage>
        <taxon>Bacteria</taxon>
        <taxon>Bacillati</taxon>
        <taxon>Actinomycetota</taxon>
        <taxon>Actinomycetes</taxon>
        <taxon>Streptosporangiales</taxon>
        <taxon>Streptosporangiaceae</taxon>
        <taxon>Nonomuraea</taxon>
    </lineage>
</organism>
<dbReference type="InterPro" id="IPR050109">
    <property type="entry name" value="HTH-type_TetR-like_transc_reg"/>
</dbReference>
<evidence type="ECO:0000259" key="6">
    <source>
        <dbReference type="PROSITE" id="PS50977"/>
    </source>
</evidence>
<gene>
    <name evidence="7" type="ORF">GCM10009560_67800</name>
</gene>
<protein>
    <submittedName>
        <fullName evidence="7">TetR/AcrR family transcriptional regulator</fullName>
    </submittedName>
</protein>
<dbReference type="InterPro" id="IPR036271">
    <property type="entry name" value="Tet_transcr_reg_TetR-rel_C_sf"/>
</dbReference>
<comment type="caution">
    <text evidence="7">The sequence shown here is derived from an EMBL/GenBank/DDBJ whole genome shotgun (WGS) entry which is preliminary data.</text>
</comment>
<dbReference type="PANTHER" id="PTHR30055:SF234">
    <property type="entry name" value="HTH-TYPE TRANSCRIPTIONAL REGULATOR BETI"/>
    <property type="match status" value="1"/>
</dbReference>
<feature type="region of interest" description="Disordered" evidence="5">
    <location>
        <begin position="1"/>
        <end position="26"/>
    </location>
</feature>
<dbReference type="SUPFAM" id="SSF48498">
    <property type="entry name" value="Tetracyclin repressor-like, C-terminal domain"/>
    <property type="match status" value="1"/>
</dbReference>
<evidence type="ECO:0000256" key="1">
    <source>
        <dbReference type="ARBA" id="ARBA00023015"/>
    </source>
</evidence>
<reference evidence="7 8" key="1">
    <citation type="journal article" date="2019" name="Int. J. Syst. Evol. Microbiol.">
        <title>The Global Catalogue of Microorganisms (GCM) 10K type strain sequencing project: providing services to taxonomists for standard genome sequencing and annotation.</title>
        <authorList>
            <consortium name="The Broad Institute Genomics Platform"/>
            <consortium name="The Broad Institute Genome Sequencing Center for Infectious Disease"/>
            <person name="Wu L."/>
            <person name="Ma J."/>
        </authorList>
    </citation>
    <scope>NUCLEOTIDE SEQUENCE [LARGE SCALE GENOMIC DNA]</scope>
    <source>
        <strain evidence="7 8">JCM 11136</strain>
    </source>
</reference>
<dbReference type="Proteomes" id="UP001501578">
    <property type="component" value="Unassembled WGS sequence"/>
</dbReference>
<dbReference type="Gene3D" id="1.10.357.10">
    <property type="entry name" value="Tetracycline Repressor, domain 2"/>
    <property type="match status" value="1"/>
</dbReference>
<dbReference type="Gene3D" id="1.10.10.60">
    <property type="entry name" value="Homeodomain-like"/>
    <property type="match status" value="1"/>
</dbReference>
<evidence type="ECO:0000256" key="4">
    <source>
        <dbReference type="PROSITE-ProRule" id="PRU00335"/>
    </source>
</evidence>
<sequence length="194" mass="20979">MKRTKTDRPAPDRPAPPPPEQPPTLSGRAVQIVEAARELIEAGGTDALTMRSLADRLGIRAPSLYKHFPDKAAVEAQVIGLAMADLAEMLESARPVGDLLSLGAAYREYALTHPHLYRLMSNGPLPRHLLPAGVEERAAMPLVRAVGFDEHLSRAVWAFAHGMVILELDGRFPPDAELTGAWQAGLSAFTHTTP</sequence>
<feature type="compositionally biased region" description="Basic and acidic residues" evidence="5">
    <location>
        <begin position="1"/>
        <end position="11"/>
    </location>
</feature>
<dbReference type="PRINTS" id="PR00455">
    <property type="entry name" value="HTHTETR"/>
</dbReference>
<dbReference type="InterPro" id="IPR025996">
    <property type="entry name" value="MT1864/Rv1816-like_C"/>
</dbReference>
<evidence type="ECO:0000256" key="2">
    <source>
        <dbReference type="ARBA" id="ARBA00023125"/>
    </source>
</evidence>
<keyword evidence="2 4" id="KW-0238">DNA-binding</keyword>
<keyword evidence="1" id="KW-0805">Transcription regulation</keyword>
<dbReference type="SUPFAM" id="SSF46689">
    <property type="entry name" value="Homeodomain-like"/>
    <property type="match status" value="1"/>
</dbReference>
<dbReference type="Pfam" id="PF13305">
    <property type="entry name" value="TetR_C_33"/>
    <property type="match status" value="1"/>
</dbReference>
<dbReference type="PANTHER" id="PTHR30055">
    <property type="entry name" value="HTH-TYPE TRANSCRIPTIONAL REGULATOR RUTR"/>
    <property type="match status" value="1"/>
</dbReference>
<proteinExistence type="predicted"/>
<evidence type="ECO:0000313" key="7">
    <source>
        <dbReference type="EMBL" id="GAA0949466.1"/>
    </source>
</evidence>
<keyword evidence="3" id="KW-0804">Transcription</keyword>
<keyword evidence="8" id="KW-1185">Reference proteome</keyword>
<feature type="compositionally biased region" description="Pro residues" evidence="5">
    <location>
        <begin position="12"/>
        <end position="22"/>
    </location>
</feature>
<dbReference type="InterPro" id="IPR009057">
    <property type="entry name" value="Homeodomain-like_sf"/>
</dbReference>
<dbReference type="RefSeq" id="WP_343954324.1">
    <property type="nucleotide sequence ID" value="NZ_BAAAHQ010000044.1"/>
</dbReference>
<feature type="domain" description="HTH tetR-type" evidence="6">
    <location>
        <begin position="26"/>
        <end position="86"/>
    </location>
</feature>
<dbReference type="PROSITE" id="PS50977">
    <property type="entry name" value="HTH_TETR_2"/>
    <property type="match status" value="1"/>
</dbReference>
<accession>A0ABN1QZ15</accession>
<dbReference type="Pfam" id="PF00440">
    <property type="entry name" value="TetR_N"/>
    <property type="match status" value="1"/>
</dbReference>